<evidence type="ECO:0000256" key="3">
    <source>
        <dbReference type="SAM" id="MobiDB-lite"/>
    </source>
</evidence>
<accession>A0A2K2AXA8</accession>
<gene>
    <name evidence="4" type="ORF">POPTR_004G199200</name>
</gene>
<sequence>MASLSSQQVLKEKQTRDADTITSISLTHRNLSDISCLSEFQNLERLDLAFNNLTSLQGLSSCVKLKWLSVVQNKLESLKGIESLSNLTVLNAGKNKIKSIDEVRSLVSLRALILNDNEIVSICKLDQMKELNTLVLSRNPIREIGESLFKVKSMTKLSLSNCHLQTIGSSLKSCIELKELRLAHNDIKTLPAELAHNKKLQNLDLGNNLITRWSDVKVLSSLVDLKNLNLLGNPIAENAKITKKVQKFLPNLHIFNARPVDKSARNEISGRADDSSLIPTNELDYHSEKKKDHTRDVNSSKHVTDQRRDHFDNASDDAEKDLRQKRKKTKGKVSKMEEASTDEKDDAVIEKKLKRKKPHEELLKNNDDKIHNDDRTKVEKKLKSKKSRKELSELDIIDNGEVSFADLFSVDAVENLKHNSESKTVDKSGINVLGGLLAVSAKKKKTKNQGLVSTVPLSPAVEVGMGGPSTWGDE</sequence>
<dbReference type="Pfam" id="PF13855">
    <property type="entry name" value="LRR_8"/>
    <property type="match status" value="1"/>
</dbReference>
<reference evidence="4 5" key="1">
    <citation type="journal article" date="2006" name="Science">
        <title>The genome of black cottonwood, Populus trichocarpa (Torr. &amp; Gray).</title>
        <authorList>
            <person name="Tuskan G.A."/>
            <person name="Difazio S."/>
            <person name="Jansson S."/>
            <person name="Bohlmann J."/>
            <person name="Grigoriev I."/>
            <person name="Hellsten U."/>
            <person name="Putnam N."/>
            <person name="Ralph S."/>
            <person name="Rombauts S."/>
            <person name="Salamov A."/>
            <person name="Schein J."/>
            <person name="Sterck L."/>
            <person name="Aerts A."/>
            <person name="Bhalerao R.R."/>
            <person name="Bhalerao R.P."/>
            <person name="Blaudez D."/>
            <person name="Boerjan W."/>
            <person name="Brun A."/>
            <person name="Brunner A."/>
            <person name="Busov V."/>
            <person name="Campbell M."/>
            <person name="Carlson J."/>
            <person name="Chalot M."/>
            <person name="Chapman J."/>
            <person name="Chen G.L."/>
            <person name="Cooper D."/>
            <person name="Coutinho P.M."/>
            <person name="Couturier J."/>
            <person name="Covert S."/>
            <person name="Cronk Q."/>
            <person name="Cunningham R."/>
            <person name="Davis J."/>
            <person name="Degroeve S."/>
            <person name="Dejardin A."/>
            <person name="Depamphilis C."/>
            <person name="Detter J."/>
            <person name="Dirks B."/>
            <person name="Dubchak I."/>
            <person name="Duplessis S."/>
            <person name="Ehlting J."/>
            <person name="Ellis B."/>
            <person name="Gendler K."/>
            <person name="Goodstein D."/>
            <person name="Gribskov M."/>
            <person name="Grimwood J."/>
            <person name="Groover A."/>
            <person name="Gunter L."/>
            <person name="Hamberger B."/>
            <person name="Heinze B."/>
            <person name="Helariutta Y."/>
            <person name="Henrissat B."/>
            <person name="Holligan D."/>
            <person name="Holt R."/>
            <person name="Huang W."/>
            <person name="Islam-Faridi N."/>
            <person name="Jones S."/>
            <person name="Jones-Rhoades M."/>
            <person name="Jorgensen R."/>
            <person name="Joshi C."/>
            <person name="Kangasjarvi J."/>
            <person name="Karlsson J."/>
            <person name="Kelleher C."/>
            <person name="Kirkpatrick R."/>
            <person name="Kirst M."/>
            <person name="Kohler A."/>
            <person name="Kalluri U."/>
            <person name="Larimer F."/>
            <person name="Leebens-Mack J."/>
            <person name="Leple J.C."/>
            <person name="Locascio P."/>
            <person name="Lou Y."/>
            <person name="Lucas S."/>
            <person name="Martin F."/>
            <person name="Montanini B."/>
            <person name="Napoli C."/>
            <person name="Nelson D.R."/>
            <person name="Nelson C."/>
            <person name="Nieminen K."/>
            <person name="Nilsson O."/>
            <person name="Pereda V."/>
            <person name="Peter G."/>
            <person name="Philippe R."/>
            <person name="Pilate G."/>
            <person name="Poliakov A."/>
            <person name="Razumovskaya J."/>
            <person name="Richardson P."/>
            <person name="Rinaldi C."/>
            <person name="Ritland K."/>
            <person name="Rouze P."/>
            <person name="Ryaboy D."/>
            <person name="Schmutz J."/>
            <person name="Schrader J."/>
            <person name="Segerman B."/>
            <person name="Shin H."/>
            <person name="Siddiqui A."/>
            <person name="Sterky F."/>
            <person name="Terry A."/>
            <person name="Tsai C.J."/>
            <person name="Uberbacher E."/>
            <person name="Unneberg P."/>
            <person name="Vahala J."/>
            <person name="Wall K."/>
            <person name="Wessler S."/>
            <person name="Yang G."/>
            <person name="Yin T."/>
            <person name="Douglas C."/>
            <person name="Marra M."/>
            <person name="Sandberg G."/>
            <person name="Van de Peer Y."/>
            <person name="Rokhsar D."/>
        </authorList>
    </citation>
    <scope>NUCLEOTIDE SEQUENCE [LARGE SCALE GENOMIC DNA]</scope>
    <source>
        <strain evidence="5">cv. Nisqually</strain>
        <strain evidence="4">Nisqually-1</strain>
    </source>
</reference>
<dbReference type="OrthoDB" id="1517790at2759"/>
<dbReference type="PANTHER" id="PTHR46652:SF7">
    <property type="entry name" value="LEUCINE-RICH REPEAT AND IQ DOMAIN-CONTAINING PROTEIN 1"/>
    <property type="match status" value="1"/>
</dbReference>
<dbReference type="SMART" id="SM00369">
    <property type="entry name" value="LRR_TYP"/>
    <property type="match status" value="4"/>
</dbReference>
<dbReference type="PANTHER" id="PTHR46652">
    <property type="entry name" value="LEUCINE-RICH REPEAT AND IQ DOMAIN-CONTAINING PROTEIN 1-RELATED"/>
    <property type="match status" value="1"/>
</dbReference>
<protein>
    <recommendedName>
        <fullName evidence="6">Protein phosphatase 1 regulatory subunit 7</fullName>
    </recommendedName>
</protein>
<dbReference type="Proteomes" id="UP000006729">
    <property type="component" value="Chromosome 4"/>
</dbReference>
<dbReference type="Gene3D" id="3.80.10.10">
    <property type="entry name" value="Ribonuclease Inhibitor"/>
    <property type="match status" value="2"/>
</dbReference>
<dbReference type="AlphaFoldDB" id="A0A2K2AXA8"/>
<dbReference type="SUPFAM" id="SSF52058">
    <property type="entry name" value="L domain-like"/>
    <property type="match status" value="1"/>
</dbReference>
<keyword evidence="5" id="KW-1185">Reference proteome</keyword>
<feature type="compositionally biased region" description="Basic and acidic residues" evidence="3">
    <location>
        <begin position="334"/>
        <end position="351"/>
    </location>
</feature>
<name>A0A2K2AXA8_POPTR</name>
<dbReference type="EMBL" id="CM009293">
    <property type="protein sequence ID" value="RQO89579.1"/>
    <property type="molecule type" value="Genomic_DNA"/>
</dbReference>
<dbReference type="InterPro" id="IPR032675">
    <property type="entry name" value="LRR_dom_sf"/>
</dbReference>
<dbReference type="PROSITE" id="PS51450">
    <property type="entry name" value="LRR"/>
    <property type="match status" value="5"/>
</dbReference>
<dbReference type="EMBL" id="CM009293">
    <property type="protein sequence ID" value="RQO89578.1"/>
    <property type="molecule type" value="Genomic_DNA"/>
</dbReference>
<dbReference type="OMA" id="RWSEVKV"/>
<dbReference type="InterPro" id="IPR003591">
    <property type="entry name" value="Leu-rich_rpt_typical-subtyp"/>
</dbReference>
<feature type="compositionally biased region" description="Basic and acidic residues" evidence="3">
    <location>
        <begin position="358"/>
        <end position="381"/>
    </location>
</feature>
<dbReference type="SMART" id="SM00365">
    <property type="entry name" value="LRR_SD22"/>
    <property type="match status" value="5"/>
</dbReference>
<evidence type="ECO:0000313" key="5">
    <source>
        <dbReference type="Proteomes" id="UP000006729"/>
    </source>
</evidence>
<organism evidence="4 5">
    <name type="scientific">Populus trichocarpa</name>
    <name type="common">Western balsam poplar</name>
    <name type="synonym">Populus balsamifera subsp. trichocarpa</name>
    <dbReference type="NCBI Taxonomy" id="3694"/>
    <lineage>
        <taxon>Eukaryota</taxon>
        <taxon>Viridiplantae</taxon>
        <taxon>Streptophyta</taxon>
        <taxon>Embryophyta</taxon>
        <taxon>Tracheophyta</taxon>
        <taxon>Spermatophyta</taxon>
        <taxon>Magnoliopsida</taxon>
        <taxon>eudicotyledons</taxon>
        <taxon>Gunneridae</taxon>
        <taxon>Pentapetalae</taxon>
        <taxon>rosids</taxon>
        <taxon>fabids</taxon>
        <taxon>Malpighiales</taxon>
        <taxon>Salicaceae</taxon>
        <taxon>Saliceae</taxon>
        <taxon>Populus</taxon>
    </lineage>
</organism>
<keyword evidence="2" id="KW-0677">Repeat</keyword>
<feature type="compositionally biased region" description="Basic and acidic residues" evidence="3">
    <location>
        <begin position="283"/>
        <end position="313"/>
    </location>
</feature>
<dbReference type="InParanoid" id="A0A2K2AXA8"/>
<evidence type="ECO:0000256" key="2">
    <source>
        <dbReference type="ARBA" id="ARBA00022737"/>
    </source>
</evidence>
<dbReference type="FunCoup" id="A0A2K2AXA8">
    <property type="interactions" value="788"/>
</dbReference>
<feature type="compositionally biased region" description="Basic residues" evidence="3">
    <location>
        <begin position="323"/>
        <end position="333"/>
    </location>
</feature>
<keyword evidence="1" id="KW-0433">Leucine-rich repeat</keyword>
<dbReference type="GO" id="GO:0015630">
    <property type="term" value="C:microtubule cytoskeleton"/>
    <property type="evidence" value="ECO:0000318"/>
    <property type="project" value="GO_Central"/>
</dbReference>
<dbReference type="InterPro" id="IPR001611">
    <property type="entry name" value="Leu-rich_rpt"/>
</dbReference>
<dbReference type="Gramene" id="Potri.004G199200.3.v4.1">
    <property type="protein sequence ID" value="Potri.004G199200.3.v4.1"/>
    <property type="gene ID" value="Potri.004G199200.v4.1"/>
</dbReference>
<evidence type="ECO:0008006" key="6">
    <source>
        <dbReference type="Google" id="ProtNLM"/>
    </source>
</evidence>
<reference evidence="4" key="2">
    <citation type="submission" date="2017-07" db="EMBL/GenBank/DDBJ databases">
        <title>WGS assembly of Populus trichocarpa.</title>
        <authorList>
            <person name="Tuskan G."/>
            <person name="Difazio S."/>
            <person name="Jansson S."/>
            <person name="Bohlmann J."/>
            <person name="Grigoriev I."/>
            <person name="Hellsten U."/>
            <person name="Putnam N."/>
            <person name="Ralph S."/>
            <person name="Rombauts S."/>
            <person name="Salamov A."/>
            <person name="Schein J."/>
            <person name="Sterck L."/>
            <person name="Aerts A."/>
            <person name="Bhalerao R."/>
            <person name="Bhalerao R."/>
            <person name="Blaudez D."/>
            <person name="Boerjan W."/>
            <person name="Brun A."/>
            <person name="Brunner A."/>
            <person name="Busov V."/>
            <person name="Campbell M."/>
            <person name="Carlson J."/>
            <person name="Chalot M."/>
            <person name="Chapman J."/>
            <person name="Chen G."/>
            <person name="Cooper D."/>
            <person name="Coutinho P."/>
            <person name="Couturier J."/>
            <person name="Covert S."/>
            <person name="Cronk Q."/>
            <person name="Cunningham R."/>
            <person name="Davis J."/>
            <person name="Degroeve S."/>
            <person name="Dejardin A."/>
            <person name="Depamphilis C."/>
            <person name="Detter J."/>
            <person name="Dirks B."/>
            <person name="Dubchak I."/>
            <person name="Duplessis S."/>
            <person name="Ehlting J."/>
            <person name="Ellis B."/>
            <person name="Gendler K."/>
            <person name="Goodstein D."/>
            <person name="Gribskov M."/>
            <person name="Grimwood J."/>
            <person name="Groover A."/>
            <person name="Gunter L."/>
            <person name="Hamberger B."/>
            <person name="Heinze B."/>
            <person name="Helariutta Y."/>
            <person name="Henrissat B."/>
            <person name="Holligan D."/>
            <person name="Holt R."/>
            <person name="Huang W."/>
            <person name="Islam-Faridi N."/>
            <person name="Jones S."/>
            <person name="Jones-Rhoades M."/>
            <person name="Jorgensen R."/>
            <person name="Joshi C."/>
            <person name="Kangasjarvi J."/>
            <person name="Karlsson J."/>
            <person name="Kelleher C."/>
            <person name="Kirkpatrick R."/>
            <person name="Kirst M."/>
            <person name="Kohler A."/>
            <person name="Kalluri U."/>
            <person name="Larimer F."/>
            <person name="Leebens-Mack J."/>
            <person name="Leple J."/>
            <person name="Locascio P."/>
            <person name="Lou Y."/>
            <person name="Lucas S."/>
            <person name="Martin F."/>
            <person name="Montanini B."/>
            <person name="Napoli C."/>
            <person name="Nelson D."/>
            <person name="Nelson C."/>
            <person name="Nieminen K."/>
            <person name="Nilsson O."/>
            <person name="Pereda V."/>
            <person name="Peter G."/>
            <person name="Philippe R."/>
            <person name="Pilate G."/>
            <person name="Poliakov A."/>
            <person name="Razumovskaya J."/>
            <person name="Richardson P."/>
            <person name="Rinaldi C."/>
            <person name="Ritland K."/>
            <person name="Rouze P."/>
            <person name="Ryaboy D."/>
            <person name="Schmutz J."/>
            <person name="Schrader J."/>
            <person name="Segerman B."/>
            <person name="Shin H."/>
            <person name="Siddiqui A."/>
            <person name="Sterky F."/>
            <person name="Terry A."/>
            <person name="Tsai C."/>
            <person name="Uberbacher E."/>
            <person name="Unneberg P."/>
            <person name="Vahala J."/>
            <person name="Wall K."/>
            <person name="Wessler S."/>
            <person name="Yang G."/>
            <person name="Yin T."/>
            <person name="Douglas C."/>
            <person name="Marra M."/>
            <person name="Sandberg G."/>
            <person name="Van De Peer Y."/>
            <person name="Rokhsar D."/>
        </authorList>
    </citation>
    <scope>NUCLEOTIDE SEQUENCE</scope>
    <source>
        <strain evidence="4">Nisqually-1</strain>
    </source>
</reference>
<evidence type="ECO:0000256" key="1">
    <source>
        <dbReference type="ARBA" id="ARBA00022614"/>
    </source>
</evidence>
<dbReference type="SMR" id="A0A2K2AXA8"/>
<dbReference type="InterPro" id="IPR050836">
    <property type="entry name" value="SDS22/Internalin_LRR"/>
</dbReference>
<evidence type="ECO:0000313" key="4">
    <source>
        <dbReference type="EMBL" id="RQO89578.1"/>
    </source>
</evidence>
<proteinExistence type="predicted"/>
<dbReference type="EMBL" id="CM009293">
    <property type="protein sequence ID" value="RQO89580.1"/>
    <property type="molecule type" value="Genomic_DNA"/>
</dbReference>
<dbReference type="STRING" id="3694.A0A2K2AXA8"/>
<feature type="region of interest" description="Disordered" evidence="3">
    <location>
        <begin position="269"/>
        <end position="385"/>
    </location>
</feature>